<dbReference type="AlphaFoldDB" id="A0A421BLM3"/>
<dbReference type="InterPro" id="IPR010656">
    <property type="entry name" value="DctM"/>
</dbReference>
<feature type="transmembrane region" description="Helical" evidence="8">
    <location>
        <begin position="282"/>
        <end position="300"/>
    </location>
</feature>
<feature type="transmembrane region" description="Helical" evidence="8">
    <location>
        <begin position="57"/>
        <end position="83"/>
    </location>
</feature>
<dbReference type="GO" id="GO:0005886">
    <property type="term" value="C:plasma membrane"/>
    <property type="evidence" value="ECO:0007669"/>
    <property type="project" value="UniProtKB-SubCell"/>
</dbReference>
<feature type="transmembrane region" description="Helical" evidence="8">
    <location>
        <begin position="223"/>
        <end position="247"/>
    </location>
</feature>
<feature type="transmembrane region" description="Helical" evidence="8">
    <location>
        <begin position="472"/>
        <end position="493"/>
    </location>
</feature>
<evidence type="ECO:0000256" key="5">
    <source>
        <dbReference type="ARBA" id="ARBA00022989"/>
    </source>
</evidence>
<proteinExistence type="predicted"/>
<feature type="transmembrane region" description="Helical" evidence="8">
    <location>
        <begin position="103"/>
        <end position="123"/>
    </location>
</feature>
<keyword evidence="5 8" id="KW-1133">Transmembrane helix</keyword>
<evidence type="ECO:0000256" key="8">
    <source>
        <dbReference type="SAM" id="Phobius"/>
    </source>
</evidence>
<keyword evidence="6 8" id="KW-0472">Membrane</keyword>
<organism evidence="10 11">
    <name type="scientific">Paenirhodobacter hankyongi</name>
    <dbReference type="NCBI Taxonomy" id="2294033"/>
    <lineage>
        <taxon>Bacteria</taxon>
        <taxon>Pseudomonadati</taxon>
        <taxon>Pseudomonadota</taxon>
        <taxon>Alphaproteobacteria</taxon>
        <taxon>Rhodobacterales</taxon>
        <taxon>Rhodobacter group</taxon>
        <taxon>Paenirhodobacter</taxon>
    </lineage>
</organism>
<evidence type="ECO:0000256" key="7">
    <source>
        <dbReference type="RuleBase" id="RU369079"/>
    </source>
</evidence>
<dbReference type="PANTHER" id="PTHR33362:SF5">
    <property type="entry name" value="C4-DICARBOXYLATE TRAP TRANSPORTER LARGE PERMEASE PROTEIN DCTM"/>
    <property type="match status" value="1"/>
</dbReference>
<accession>A0A421BLM3</accession>
<dbReference type="EMBL" id="RCHI01000013">
    <property type="protein sequence ID" value="RLL63953.1"/>
    <property type="molecule type" value="Genomic_DNA"/>
</dbReference>
<evidence type="ECO:0000259" key="9">
    <source>
        <dbReference type="Pfam" id="PF06808"/>
    </source>
</evidence>
<keyword evidence="11" id="KW-1185">Reference proteome</keyword>
<comment type="function">
    <text evidence="7">Part of the tripartite ATP-independent periplasmic (TRAP) transport system.</text>
</comment>
<gene>
    <name evidence="10" type="ORF">DYS74_13475</name>
</gene>
<protein>
    <submittedName>
        <fullName evidence="10">TRAP transporter large permease</fullName>
    </submittedName>
</protein>
<feature type="transmembrane region" description="Helical" evidence="8">
    <location>
        <begin position="345"/>
        <end position="364"/>
    </location>
</feature>
<dbReference type="RefSeq" id="WP_121534210.1">
    <property type="nucleotide sequence ID" value="NZ_RCHI01000013.1"/>
</dbReference>
<reference evidence="10 11" key="1">
    <citation type="submission" date="2018-10" db="EMBL/GenBank/DDBJ databases">
        <title>Rhodobacter sp . BO-81.</title>
        <authorList>
            <person name="Im W.T."/>
        </authorList>
    </citation>
    <scope>NUCLEOTIDE SEQUENCE [LARGE SCALE GENOMIC DNA]</scope>
    <source>
        <strain evidence="10 11">BO-81</strain>
    </source>
</reference>
<dbReference type="Proteomes" id="UP000279673">
    <property type="component" value="Unassembled WGS sequence"/>
</dbReference>
<dbReference type="GO" id="GO:0022857">
    <property type="term" value="F:transmembrane transporter activity"/>
    <property type="evidence" value="ECO:0007669"/>
    <property type="project" value="UniProtKB-UniRule"/>
</dbReference>
<evidence type="ECO:0000256" key="3">
    <source>
        <dbReference type="ARBA" id="ARBA00022519"/>
    </source>
</evidence>
<evidence type="ECO:0000256" key="1">
    <source>
        <dbReference type="ARBA" id="ARBA00004429"/>
    </source>
</evidence>
<evidence type="ECO:0000256" key="6">
    <source>
        <dbReference type="ARBA" id="ARBA00023136"/>
    </source>
</evidence>
<evidence type="ECO:0000313" key="11">
    <source>
        <dbReference type="Proteomes" id="UP000279673"/>
    </source>
</evidence>
<name>A0A421BLM3_9RHOB</name>
<comment type="caution">
    <text evidence="10">The sequence shown here is derived from an EMBL/GenBank/DDBJ whole genome shotgun (WGS) entry which is preliminary data.</text>
</comment>
<comment type="subcellular location">
    <subcellularLocation>
        <location evidence="1 7">Cell inner membrane</location>
        <topology evidence="1 7">Multi-pass membrane protein</topology>
    </subcellularLocation>
</comment>
<evidence type="ECO:0000313" key="10">
    <source>
        <dbReference type="EMBL" id="RLL63953.1"/>
    </source>
</evidence>
<feature type="domain" description="TRAP C4-dicarboxylate transport system permease DctM subunit" evidence="9">
    <location>
        <begin position="57"/>
        <end position="496"/>
    </location>
</feature>
<sequence>MSKATTPTADLAASDTAASLHPWKGVSWVILLTVLAAAFGGLFFADMARELRALVALGMMFALMGLGMSVGLAMGISGALGLYAVMGTRALDATLSQTPFTSASSTTFIVLPMFVLMGLMLWYSGITTKLYAAARILFFWLPGNLAATTNIAGAGLGAISGSTVGSTYALGRIAIAEMLRFGYDKRLAVGAVLSAGTIGQLIPPSIMMVIFAGFAEVPVGPQLLAGTIPGILLTLAYVLTVVAIALFRPDWVGEAARGAKAAKVEATPAPAPALSPREKLRIVAEAWPVPVLIAVIFGGLGGGFLTVTECASVGALGAMGYCFAVQDRRSFLRSLSGAARGTLSAVGSVLMLIIGAAILSRLLAVTGAAQWLSSHMLSLTSNAFVFFTLLIVLYLVLGMFMDAIAMMLLTVPLIMPIVVAAGYNPMWFGVFLVLMAEISILTPPVGLLVFIGHRMAQDPEINIGHRISLADVFSGVLLFVPLALAVVILITVFPQLVTWLPAQMIQ</sequence>
<keyword evidence="4 8" id="KW-0812">Transmembrane</keyword>
<keyword evidence="7" id="KW-0813">Transport</keyword>
<feature type="transmembrane region" description="Helical" evidence="8">
    <location>
        <begin position="187"/>
        <end position="211"/>
    </location>
</feature>
<feature type="transmembrane region" description="Helical" evidence="8">
    <location>
        <begin position="25"/>
        <end position="45"/>
    </location>
</feature>
<dbReference type="InterPro" id="IPR004681">
    <property type="entry name" value="TRAP_DctM"/>
</dbReference>
<dbReference type="PANTHER" id="PTHR33362">
    <property type="entry name" value="SIALIC ACID TRAP TRANSPORTER PERMEASE PROTEIN SIAT-RELATED"/>
    <property type="match status" value="1"/>
</dbReference>
<keyword evidence="2" id="KW-1003">Cell membrane</keyword>
<evidence type="ECO:0000256" key="2">
    <source>
        <dbReference type="ARBA" id="ARBA00022475"/>
    </source>
</evidence>
<feature type="transmembrane region" description="Helical" evidence="8">
    <location>
        <begin position="429"/>
        <end position="451"/>
    </location>
</feature>
<feature type="transmembrane region" description="Helical" evidence="8">
    <location>
        <begin position="404"/>
        <end position="423"/>
    </location>
</feature>
<keyword evidence="3 7" id="KW-0997">Cell inner membrane</keyword>
<feature type="transmembrane region" description="Helical" evidence="8">
    <location>
        <begin position="376"/>
        <end position="397"/>
    </location>
</feature>
<evidence type="ECO:0000256" key="4">
    <source>
        <dbReference type="ARBA" id="ARBA00022692"/>
    </source>
</evidence>
<dbReference type="Pfam" id="PF06808">
    <property type="entry name" value="DctM"/>
    <property type="match status" value="1"/>
</dbReference>